<reference evidence="1 2" key="1">
    <citation type="submission" date="2020-08" db="EMBL/GenBank/DDBJ databases">
        <title>Genome sequencing of Purple Non-Sulfur Bacteria from various extreme environments.</title>
        <authorList>
            <person name="Mayer M."/>
        </authorList>
    </citation>
    <scope>NUCLEOTIDE SEQUENCE [LARGE SCALE GENOMIC DNA]</scope>
    <source>
        <strain evidence="1 2">2761</strain>
    </source>
</reference>
<organism evidence="1 2">
    <name type="scientific">Rhodocyclus tenuis</name>
    <name type="common">Rhodospirillum tenue</name>
    <dbReference type="NCBI Taxonomy" id="1066"/>
    <lineage>
        <taxon>Bacteria</taxon>
        <taxon>Pseudomonadati</taxon>
        <taxon>Pseudomonadota</taxon>
        <taxon>Betaproteobacteria</taxon>
        <taxon>Rhodocyclales</taxon>
        <taxon>Rhodocyclaceae</taxon>
        <taxon>Rhodocyclus</taxon>
    </lineage>
</organism>
<dbReference type="Proteomes" id="UP000587070">
    <property type="component" value="Unassembled WGS sequence"/>
</dbReference>
<evidence type="ECO:0000313" key="2">
    <source>
        <dbReference type="Proteomes" id="UP000587070"/>
    </source>
</evidence>
<sequence length="284" mass="30964">MFASRCAGITFALACLAGFAATLPALYARPRLAVAVEMQVALPRFVQVLMAAGDRYLAANLAGFRALVASTENMGPENYRIQGIVQSDAAWLNPAHEDNYYIASAILPWNGEVAAAQNVLRAATAARPFDWQPPFYLGFNALHFEKRPAEGAQWLRVAAAHSSDEMTTIQLQQMAASWVATGEDLEFAIRMHRAMARDTQHKAFAAFLEKRAERLENLLVLERAVERYRQRQGSVPQSPQQLLAAGILPALPRDPFGGTYVIDANGRSQAIEPGTPAGRAAATK</sequence>
<dbReference type="SUPFAM" id="SSF54523">
    <property type="entry name" value="Pili subunits"/>
    <property type="match status" value="1"/>
</dbReference>
<name>A0A840G652_RHOTE</name>
<dbReference type="AlphaFoldDB" id="A0A840G652"/>
<keyword evidence="2" id="KW-1185">Reference proteome</keyword>
<protein>
    <submittedName>
        <fullName evidence="1">Uncharacterized protein</fullName>
    </submittedName>
</protein>
<gene>
    <name evidence="1" type="ORF">GGD90_001224</name>
</gene>
<accession>A0A840G652</accession>
<proteinExistence type="predicted"/>
<comment type="caution">
    <text evidence="1">The sequence shown here is derived from an EMBL/GenBank/DDBJ whole genome shotgun (WGS) entry which is preliminary data.</text>
</comment>
<evidence type="ECO:0000313" key="1">
    <source>
        <dbReference type="EMBL" id="MBB4246861.1"/>
    </source>
</evidence>
<dbReference type="OrthoDB" id="8591518at2"/>
<dbReference type="InterPro" id="IPR045584">
    <property type="entry name" value="Pilin-like"/>
</dbReference>
<dbReference type="RefSeq" id="WP_153115361.1">
    <property type="nucleotide sequence ID" value="NZ_JACIGE010000003.1"/>
</dbReference>
<dbReference type="EMBL" id="JACIGE010000003">
    <property type="protein sequence ID" value="MBB4246861.1"/>
    <property type="molecule type" value="Genomic_DNA"/>
</dbReference>